<dbReference type="Gene3D" id="3.30.465.10">
    <property type="match status" value="1"/>
</dbReference>
<dbReference type="InterPro" id="IPR007173">
    <property type="entry name" value="ALO_C"/>
</dbReference>
<comment type="pathway">
    <text evidence="2 9">Cofactor biosynthesis; D-erythroascorbate biosynthesis; dehydro-D-arabinono-1,4-lactone from D-arabinose: step 2/2.</text>
</comment>
<feature type="region of interest" description="Disordered" evidence="10">
    <location>
        <begin position="522"/>
        <end position="562"/>
    </location>
</feature>
<comment type="subcellular location">
    <subcellularLocation>
        <location evidence="9">Mitochondrion membrane</location>
    </subcellularLocation>
</comment>
<name>A0A6A6GUR0_VIRVR</name>
<dbReference type="PROSITE" id="PS51387">
    <property type="entry name" value="FAD_PCMH"/>
    <property type="match status" value="1"/>
</dbReference>
<sequence>MNPKLTAELAKLDDGIPFRASTGHVHHTWAKTLHSRPELYIQPETLEEIQKVVTLARRCRRRVVVVGCAHSPNDITCTSSWKINLDNFSRILNVDQEAKQVTVEGGIRLNHLNLQMKKYGLTMPNLGSIDNQSIVGAISTATHGSSLSHGLLAESVLSLQIVLSNGQAVRCSPTQNTELFRAALVSLGALGVITEITFQMTSFSHIEWTQSLEPLSHVLDNWGKDLWTQEEYTRIWWLPYMSRAIIWRAHKVPPSTSPRSPPPSWYGGAVGFHTYHNLLYLASFLPPILPFIEWFVFGMQYGFSVGHATSGVEELRTGLLMDCLYSQFVNEWAIPLAKGPEAITRLSAWINGKPYSAHRIPFSARGLYVHAPVEVRVSDTSRNRDNTTRPYLDPTVDDGPTLYLNATLYRAYLKDPPCKERYYQAFEYLMKEMGGRPHWAKNYQTVMRDEFKNMYGGRLGDWLLQRQKVDPDGMFLGDYVRRNLLEPEKRLPLEEREVKRWKVSEGGEMWVGEVQREREIGAELSEGGTKSSDESFDRVQGEEAQSMFLSQKTREENGWERT</sequence>
<dbReference type="Gene3D" id="3.30.70.2520">
    <property type="match status" value="1"/>
</dbReference>
<feature type="compositionally biased region" description="Basic and acidic residues" evidence="10">
    <location>
        <begin position="531"/>
        <end position="541"/>
    </location>
</feature>
<organism evidence="12 13">
    <name type="scientific">Viridothelium virens</name>
    <name type="common">Speckled blister lichen</name>
    <name type="synonym">Trypethelium virens</name>
    <dbReference type="NCBI Taxonomy" id="1048519"/>
    <lineage>
        <taxon>Eukaryota</taxon>
        <taxon>Fungi</taxon>
        <taxon>Dikarya</taxon>
        <taxon>Ascomycota</taxon>
        <taxon>Pezizomycotina</taxon>
        <taxon>Dothideomycetes</taxon>
        <taxon>Dothideomycetes incertae sedis</taxon>
        <taxon>Trypetheliales</taxon>
        <taxon>Trypetheliaceae</taxon>
        <taxon>Viridothelium</taxon>
    </lineage>
</organism>
<dbReference type="Pfam" id="PF04030">
    <property type="entry name" value="ALO"/>
    <property type="match status" value="1"/>
</dbReference>
<dbReference type="PIRSF" id="PIRSF000136">
    <property type="entry name" value="LGO_GLO"/>
    <property type="match status" value="1"/>
</dbReference>
<keyword evidence="5 9" id="KW-0285">Flavoprotein</keyword>
<dbReference type="PANTHER" id="PTHR43762:SF1">
    <property type="entry name" value="D-ARABINONO-1,4-LACTONE OXIDASE"/>
    <property type="match status" value="1"/>
</dbReference>
<dbReference type="InterPro" id="IPR006094">
    <property type="entry name" value="Oxid_FAD_bind_N"/>
</dbReference>
<evidence type="ECO:0000256" key="9">
    <source>
        <dbReference type="RuleBase" id="RU367158"/>
    </source>
</evidence>
<keyword evidence="13" id="KW-1185">Reference proteome</keyword>
<keyword evidence="9" id="KW-0496">Mitochondrion</keyword>
<evidence type="ECO:0000256" key="6">
    <source>
        <dbReference type="ARBA" id="ARBA00022827"/>
    </source>
</evidence>
<evidence type="ECO:0000256" key="8">
    <source>
        <dbReference type="ARBA" id="ARBA00033418"/>
    </source>
</evidence>
<dbReference type="EC" id="1.1.3.37" evidence="4 9"/>
<feature type="compositionally biased region" description="Basic and acidic residues" evidence="10">
    <location>
        <begin position="552"/>
        <end position="562"/>
    </location>
</feature>
<dbReference type="UniPathway" id="UPA00771">
    <property type="reaction ID" value="UER00766"/>
</dbReference>
<dbReference type="OrthoDB" id="610608at2759"/>
<evidence type="ECO:0000256" key="5">
    <source>
        <dbReference type="ARBA" id="ARBA00022630"/>
    </source>
</evidence>
<feature type="domain" description="FAD-binding PCMH-type" evidence="11">
    <location>
        <begin position="33"/>
        <end position="203"/>
    </location>
</feature>
<comment type="cofactor">
    <cofactor evidence="1 9">
        <name>FAD</name>
        <dbReference type="ChEBI" id="CHEBI:57692"/>
    </cofactor>
</comment>
<dbReference type="SUPFAM" id="SSF56176">
    <property type="entry name" value="FAD-binding/transporter-associated domain-like"/>
    <property type="match status" value="1"/>
</dbReference>
<dbReference type="InterPro" id="IPR016169">
    <property type="entry name" value="FAD-bd_PCMH_sub2"/>
</dbReference>
<dbReference type="AlphaFoldDB" id="A0A6A6GUR0"/>
<dbReference type="GO" id="GO:0031966">
    <property type="term" value="C:mitochondrial membrane"/>
    <property type="evidence" value="ECO:0007669"/>
    <property type="project" value="UniProtKB-SubCell"/>
</dbReference>
<proteinExistence type="inferred from homology"/>
<dbReference type="PANTHER" id="PTHR43762">
    <property type="entry name" value="L-GULONOLACTONE OXIDASE"/>
    <property type="match status" value="1"/>
</dbReference>
<evidence type="ECO:0000256" key="3">
    <source>
        <dbReference type="ARBA" id="ARBA00005466"/>
    </source>
</evidence>
<dbReference type="InterPro" id="IPR010031">
    <property type="entry name" value="FAD_lactone_oxidase-like"/>
</dbReference>
<evidence type="ECO:0000259" key="11">
    <source>
        <dbReference type="PROSITE" id="PS51387"/>
    </source>
</evidence>
<dbReference type="Pfam" id="PF01565">
    <property type="entry name" value="FAD_binding_4"/>
    <property type="match status" value="1"/>
</dbReference>
<comment type="similarity">
    <text evidence="3 9">Belongs to the oxygen-dependent FAD-linked oxidoreductase family.</text>
</comment>
<evidence type="ECO:0000313" key="13">
    <source>
        <dbReference type="Proteomes" id="UP000800092"/>
    </source>
</evidence>
<evidence type="ECO:0000313" key="12">
    <source>
        <dbReference type="EMBL" id="KAF2229417.1"/>
    </source>
</evidence>
<evidence type="ECO:0000256" key="4">
    <source>
        <dbReference type="ARBA" id="ARBA00013136"/>
    </source>
</evidence>
<dbReference type="GO" id="GO:0003885">
    <property type="term" value="F:D-arabinono-1,4-lactone oxidase activity"/>
    <property type="evidence" value="ECO:0007669"/>
    <property type="project" value="UniProtKB-UniRule"/>
</dbReference>
<keyword evidence="6 9" id="KW-0274">FAD</keyword>
<keyword evidence="7 9" id="KW-0560">Oxidoreductase</keyword>
<dbReference type="Gene3D" id="3.30.43.10">
    <property type="entry name" value="Uridine Diphospho-n-acetylenolpyruvylglucosamine Reductase, domain 2"/>
    <property type="match status" value="1"/>
</dbReference>
<dbReference type="NCBIfam" id="TIGR01678">
    <property type="entry name" value="FAD_lactone_ox"/>
    <property type="match status" value="1"/>
</dbReference>
<protein>
    <recommendedName>
        <fullName evidence="4 9">D-arabinono-1,4-lactone oxidase</fullName>
        <shortName evidence="9">ALO</shortName>
        <ecNumber evidence="4 9">1.1.3.37</ecNumber>
    </recommendedName>
    <alternativeName>
        <fullName evidence="8 9">L-galactono-gamma-lactone oxidase</fullName>
    </alternativeName>
</protein>
<dbReference type="InterPro" id="IPR016167">
    <property type="entry name" value="FAD-bd_PCMH_sub1"/>
</dbReference>
<dbReference type="InterPro" id="IPR016166">
    <property type="entry name" value="FAD-bd_PCMH"/>
</dbReference>
<reference evidence="12" key="1">
    <citation type="journal article" date="2020" name="Stud. Mycol.">
        <title>101 Dothideomycetes genomes: a test case for predicting lifestyles and emergence of pathogens.</title>
        <authorList>
            <person name="Haridas S."/>
            <person name="Albert R."/>
            <person name="Binder M."/>
            <person name="Bloem J."/>
            <person name="Labutti K."/>
            <person name="Salamov A."/>
            <person name="Andreopoulos B."/>
            <person name="Baker S."/>
            <person name="Barry K."/>
            <person name="Bills G."/>
            <person name="Bluhm B."/>
            <person name="Cannon C."/>
            <person name="Castanera R."/>
            <person name="Culley D."/>
            <person name="Daum C."/>
            <person name="Ezra D."/>
            <person name="Gonzalez J."/>
            <person name="Henrissat B."/>
            <person name="Kuo A."/>
            <person name="Liang C."/>
            <person name="Lipzen A."/>
            <person name="Lutzoni F."/>
            <person name="Magnuson J."/>
            <person name="Mondo S."/>
            <person name="Nolan M."/>
            <person name="Ohm R."/>
            <person name="Pangilinan J."/>
            <person name="Park H.-J."/>
            <person name="Ramirez L."/>
            <person name="Alfaro M."/>
            <person name="Sun H."/>
            <person name="Tritt A."/>
            <person name="Yoshinaga Y."/>
            <person name="Zwiers L.-H."/>
            <person name="Turgeon B."/>
            <person name="Goodwin S."/>
            <person name="Spatafora J."/>
            <person name="Crous P."/>
            <person name="Grigoriev I."/>
        </authorList>
    </citation>
    <scope>NUCLEOTIDE SEQUENCE</scope>
    <source>
        <strain evidence="12">Tuck. ex Michener</strain>
    </source>
</reference>
<accession>A0A6A6GUR0</accession>
<gene>
    <name evidence="12" type="ORF">EV356DRAFT_562089</name>
</gene>
<dbReference type="EMBL" id="ML991864">
    <property type="protein sequence ID" value="KAF2229417.1"/>
    <property type="molecule type" value="Genomic_DNA"/>
</dbReference>
<evidence type="ECO:0000256" key="1">
    <source>
        <dbReference type="ARBA" id="ARBA00001974"/>
    </source>
</evidence>
<dbReference type="InterPro" id="IPR036318">
    <property type="entry name" value="FAD-bd_PCMH-like_sf"/>
</dbReference>
<dbReference type="GO" id="GO:0071949">
    <property type="term" value="F:FAD binding"/>
    <property type="evidence" value="ECO:0007669"/>
    <property type="project" value="UniProtKB-UniRule"/>
</dbReference>
<dbReference type="InterPro" id="IPR030654">
    <property type="entry name" value="Sugar_lactone_oxidase"/>
</dbReference>
<comment type="catalytic activity">
    <reaction evidence="9">
        <text>D-arabinono-1,4-lactone + O2 = dehydro-D-arabinono-1,4-lactone + H2O2 + H(+)</text>
        <dbReference type="Rhea" id="RHEA:23756"/>
        <dbReference type="ChEBI" id="CHEBI:15378"/>
        <dbReference type="ChEBI" id="CHEBI:15379"/>
        <dbReference type="ChEBI" id="CHEBI:16240"/>
        <dbReference type="ChEBI" id="CHEBI:16292"/>
        <dbReference type="ChEBI" id="CHEBI:58277"/>
        <dbReference type="EC" id="1.1.3.37"/>
    </reaction>
</comment>
<evidence type="ECO:0000256" key="10">
    <source>
        <dbReference type="SAM" id="MobiDB-lite"/>
    </source>
</evidence>
<dbReference type="Proteomes" id="UP000800092">
    <property type="component" value="Unassembled WGS sequence"/>
</dbReference>
<evidence type="ECO:0000256" key="2">
    <source>
        <dbReference type="ARBA" id="ARBA00005083"/>
    </source>
</evidence>
<evidence type="ECO:0000256" key="7">
    <source>
        <dbReference type="ARBA" id="ARBA00023002"/>
    </source>
</evidence>